<protein>
    <recommendedName>
        <fullName evidence="13">Trk family potassium uptake protein</fullName>
    </recommendedName>
</protein>
<dbReference type="GO" id="GO:0005886">
    <property type="term" value="C:plasma membrane"/>
    <property type="evidence" value="ECO:0007669"/>
    <property type="project" value="UniProtKB-SubCell"/>
</dbReference>
<dbReference type="EMBL" id="PKTG01000044">
    <property type="protein sequence ID" value="PLX18964.1"/>
    <property type="molecule type" value="Genomic_DNA"/>
</dbReference>
<evidence type="ECO:0000256" key="2">
    <source>
        <dbReference type="ARBA" id="ARBA00022448"/>
    </source>
</evidence>
<dbReference type="Pfam" id="PF02386">
    <property type="entry name" value="TrkH"/>
    <property type="match status" value="1"/>
</dbReference>
<feature type="transmembrane region" description="Helical" evidence="10">
    <location>
        <begin position="287"/>
        <end position="304"/>
    </location>
</feature>
<dbReference type="PANTHER" id="PTHR32024">
    <property type="entry name" value="TRK SYSTEM POTASSIUM UPTAKE PROTEIN TRKG-RELATED"/>
    <property type="match status" value="1"/>
</dbReference>
<keyword evidence="6" id="KW-0630">Potassium</keyword>
<comment type="caution">
    <text evidence="11">The sequence shown here is derived from an EMBL/GenBank/DDBJ whole genome shotgun (WGS) entry which is preliminary data.</text>
</comment>
<feature type="transmembrane region" description="Helical" evidence="10">
    <location>
        <begin position="126"/>
        <end position="145"/>
    </location>
</feature>
<evidence type="ECO:0000256" key="9">
    <source>
        <dbReference type="ARBA" id="ARBA00023136"/>
    </source>
</evidence>
<dbReference type="Proteomes" id="UP000234857">
    <property type="component" value="Unassembled WGS sequence"/>
</dbReference>
<keyword evidence="2" id="KW-0813">Transport</keyword>
<keyword evidence="7 10" id="KW-1133">Transmembrane helix</keyword>
<evidence type="ECO:0000313" key="12">
    <source>
        <dbReference type="Proteomes" id="UP000234857"/>
    </source>
</evidence>
<feature type="transmembrane region" description="Helical" evidence="10">
    <location>
        <begin position="12"/>
        <end position="32"/>
    </location>
</feature>
<evidence type="ECO:0000256" key="10">
    <source>
        <dbReference type="SAM" id="Phobius"/>
    </source>
</evidence>
<comment type="subcellular location">
    <subcellularLocation>
        <location evidence="1">Cell membrane</location>
        <topology evidence="1">Multi-pass membrane protein</topology>
    </subcellularLocation>
</comment>
<dbReference type="PANTHER" id="PTHR32024:SF1">
    <property type="entry name" value="KTR SYSTEM POTASSIUM UPTAKE PROTEIN B"/>
    <property type="match status" value="1"/>
</dbReference>
<evidence type="ECO:0008006" key="13">
    <source>
        <dbReference type="Google" id="ProtNLM"/>
    </source>
</evidence>
<dbReference type="InterPro" id="IPR003445">
    <property type="entry name" value="Cat_transpt"/>
</dbReference>
<evidence type="ECO:0000256" key="1">
    <source>
        <dbReference type="ARBA" id="ARBA00004651"/>
    </source>
</evidence>
<feature type="transmembrane region" description="Helical" evidence="10">
    <location>
        <begin position="350"/>
        <end position="368"/>
    </location>
</feature>
<evidence type="ECO:0000256" key="5">
    <source>
        <dbReference type="ARBA" id="ARBA00022692"/>
    </source>
</evidence>
<evidence type="ECO:0000256" key="8">
    <source>
        <dbReference type="ARBA" id="ARBA00023065"/>
    </source>
</evidence>
<organism evidence="11 12">
    <name type="scientific">Muiribacterium halophilum</name>
    <dbReference type="NCBI Taxonomy" id="2053465"/>
    <lineage>
        <taxon>Bacteria</taxon>
        <taxon>Candidatus Muiribacteriota</taxon>
        <taxon>Candidatus Muiribacteriia</taxon>
        <taxon>Candidatus Muiribacteriales</taxon>
        <taxon>Candidatus Muiribacteriaceae</taxon>
        <taxon>Candidatus Muiribacterium</taxon>
    </lineage>
</organism>
<dbReference type="NCBIfam" id="TIGR00933">
    <property type="entry name" value="2a38"/>
    <property type="match status" value="1"/>
</dbReference>
<keyword evidence="3" id="KW-1003">Cell membrane</keyword>
<gene>
    <name evidence="11" type="ORF">C0601_03180</name>
</gene>
<keyword evidence="8" id="KW-0406">Ion transport</keyword>
<feature type="transmembrane region" description="Helical" evidence="10">
    <location>
        <begin position="71"/>
        <end position="95"/>
    </location>
</feature>
<feature type="transmembrane region" description="Helical" evidence="10">
    <location>
        <begin position="38"/>
        <end position="59"/>
    </location>
</feature>
<feature type="transmembrane region" description="Helical" evidence="10">
    <location>
        <begin position="404"/>
        <end position="427"/>
    </location>
</feature>
<evidence type="ECO:0000256" key="6">
    <source>
        <dbReference type="ARBA" id="ARBA00022958"/>
    </source>
</evidence>
<reference evidence="11 12" key="1">
    <citation type="submission" date="2017-11" db="EMBL/GenBank/DDBJ databases">
        <title>Genome-resolved metagenomics identifies genetic mobility, metabolic interactions, and unexpected diversity in perchlorate-reducing communities.</title>
        <authorList>
            <person name="Barnum T.P."/>
            <person name="Figueroa I.A."/>
            <person name="Carlstrom C.I."/>
            <person name="Lucas L.N."/>
            <person name="Engelbrektson A.L."/>
            <person name="Coates J.D."/>
        </authorList>
    </citation>
    <scope>NUCLEOTIDE SEQUENCE [LARGE SCALE GENOMIC DNA]</scope>
    <source>
        <strain evidence="11">BM706</strain>
    </source>
</reference>
<dbReference type="AlphaFoldDB" id="A0A2N5ZK22"/>
<feature type="transmembrane region" description="Helical" evidence="10">
    <location>
        <begin position="154"/>
        <end position="174"/>
    </location>
</feature>
<evidence type="ECO:0000256" key="4">
    <source>
        <dbReference type="ARBA" id="ARBA00022538"/>
    </source>
</evidence>
<keyword evidence="9 10" id="KW-0472">Membrane</keyword>
<feature type="transmembrane region" description="Helical" evidence="10">
    <location>
        <begin position="232"/>
        <end position="250"/>
    </location>
</feature>
<dbReference type="InterPro" id="IPR004772">
    <property type="entry name" value="TrkH"/>
</dbReference>
<keyword evidence="5 10" id="KW-0812">Transmembrane</keyword>
<evidence type="ECO:0000313" key="11">
    <source>
        <dbReference type="EMBL" id="PLX18964.1"/>
    </source>
</evidence>
<accession>A0A2N5ZK22</accession>
<evidence type="ECO:0000256" key="3">
    <source>
        <dbReference type="ARBA" id="ARBA00022475"/>
    </source>
</evidence>
<keyword evidence="4" id="KW-0633">Potassium transport</keyword>
<feature type="transmembrane region" description="Helical" evidence="10">
    <location>
        <begin position="186"/>
        <end position="212"/>
    </location>
</feature>
<evidence type="ECO:0000256" key="7">
    <source>
        <dbReference type="ARBA" id="ARBA00022989"/>
    </source>
</evidence>
<sequence>MLRFFARRPALGLILSFLFLIILGSILLKIPYFHIGRLSWVDSVFTATSATCVTGLIVKDTPNDFTRAGQIVILILIQLGGMGIMTFSMSIAVLLGKKLGFASKTIINKMIDYDRPGYTVFILKKVISLMIIVEFIGTIFLIVAFSKNGIHENLIFHSVFHCISAFCNAGFSTFSNSLMNFSTSFSINIIVMSLIILGGLGFFVIIEAYSFLVKKIRNDAIIKKPSIQLKMVLYSSIFLILAVTIMFFAIESTNILKGMPFGEKVLISSFQSVTTRTAGFNTINIGMLNRVTLLIFIMLMFVGAGPGGTAGGIKITTVFVFLKSVFAMATNSKEVYAFGRKVPEEIVNKASAVFFISILINFVAICILSFTESAFSLKEIMFEVVSAFGTVGLSTGLTGDLSQIGRVVIIVLMFIGRLGPVTLAVAISKQNPKVNYSLPEEKVMIG</sequence>
<proteinExistence type="predicted"/>
<dbReference type="GO" id="GO:0015379">
    <property type="term" value="F:potassium:chloride symporter activity"/>
    <property type="evidence" value="ECO:0007669"/>
    <property type="project" value="InterPro"/>
</dbReference>
<name>A0A2N5ZK22_MUIH1</name>